<evidence type="ECO:0000256" key="2">
    <source>
        <dbReference type="SAM" id="Phobius"/>
    </source>
</evidence>
<keyword evidence="1" id="KW-0175">Coiled coil</keyword>
<evidence type="ECO:0000313" key="4">
    <source>
        <dbReference type="Proteomes" id="UP000317093"/>
    </source>
</evidence>
<sequence>MGKRRKDDSEAVSLFPFLSILACVIGTLTLMITGLALSQIETEQSPEVVERSEEFNELKKKLEADREELERLKQLLANAAKLREELLAAKEELARLESQKDRKSKDNKQLESSMSKLLAELNRLRKRVKEIETEPGELDKQIAKLEAEIKKRKAPPKEAEVQVRPGGSGHNLDATFVECAANSIAILGDKKEIRIRRGDITKKDGDFRKLLDTVAGRKKGTIIFLIRPDGVGSYRTAYYFARSHYGPNGYCPNGKLPLTTHGRIDLSMFKRGS</sequence>
<dbReference type="PROSITE" id="PS51257">
    <property type="entry name" value="PROKAR_LIPOPROTEIN"/>
    <property type="match status" value="1"/>
</dbReference>
<keyword evidence="4" id="KW-1185">Reference proteome</keyword>
<evidence type="ECO:0000313" key="3">
    <source>
        <dbReference type="EMBL" id="QDU61471.1"/>
    </source>
</evidence>
<proteinExistence type="predicted"/>
<accession>A0A518B3A8</accession>
<keyword evidence="2" id="KW-0812">Transmembrane</keyword>
<dbReference type="Proteomes" id="UP000317093">
    <property type="component" value="Chromosome"/>
</dbReference>
<organism evidence="3 4">
    <name type="scientific">Kolteria novifilia</name>
    <dbReference type="NCBI Taxonomy" id="2527975"/>
    <lineage>
        <taxon>Bacteria</taxon>
        <taxon>Pseudomonadati</taxon>
        <taxon>Planctomycetota</taxon>
        <taxon>Planctomycetia</taxon>
        <taxon>Kolteriales</taxon>
        <taxon>Kolteriaceae</taxon>
        <taxon>Kolteria</taxon>
    </lineage>
</organism>
<evidence type="ECO:0000256" key="1">
    <source>
        <dbReference type="SAM" id="Coils"/>
    </source>
</evidence>
<dbReference type="KEGG" id="knv:Pan216_23310"/>
<feature type="coiled-coil region" evidence="1">
    <location>
        <begin position="48"/>
        <end position="134"/>
    </location>
</feature>
<keyword evidence="2" id="KW-1133">Transmembrane helix</keyword>
<dbReference type="EMBL" id="CP036279">
    <property type="protein sequence ID" value="QDU61471.1"/>
    <property type="molecule type" value="Genomic_DNA"/>
</dbReference>
<protein>
    <submittedName>
        <fullName evidence="3">Chromosome partition protein Smc</fullName>
    </submittedName>
</protein>
<dbReference type="RefSeq" id="WP_145258058.1">
    <property type="nucleotide sequence ID" value="NZ_CP036279.1"/>
</dbReference>
<feature type="transmembrane region" description="Helical" evidence="2">
    <location>
        <begin position="12"/>
        <end position="37"/>
    </location>
</feature>
<dbReference type="AlphaFoldDB" id="A0A518B3A8"/>
<dbReference type="Gene3D" id="1.10.287.1490">
    <property type="match status" value="1"/>
</dbReference>
<gene>
    <name evidence="3" type="primary">smc_4</name>
    <name evidence="3" type="ORF">Pan216_23310</name>
</gene>
<keyword evidence="2" id="KW-0472">Membrane</keyword>
<reference evidence="3 4" key="1">
    <citation type="submission" date="2019-02" db="EMBL/GenBank/DDBJ databases">
        <title>Deep-cultivation of Planctomycetes and their phenomic and genomic characterization uncovers novel biology.</title>
        <authorList>
            <person name="Wiegand S."/>
            <person name="Jogler M."/>
            <person name="Boedeker C."/>
            <person name="Pinto D."/>
            <person name="Vollmers J."/>
            <person name="Rivas-Marin E."/>
            <person name="Kohn T."/>
            <person name="Peeters S.H."/>
            <person name="Heuer A."/>
            <person name="Rast P."/>
            <person name="Oberbeckmann S."/>
            <person name="Bunk B."/>
            <person name="Jeske O."/>
            <person name="Meyerdierks A."/>
            <person name="Storesund J.E."/>
            <person name="Kallscheuer N."/>
            <person name="Luecker S."/>
            <person name="Lage O.M."/>
            <person name="Pohl T."/>
            <person name="Merkel B.J."/>
            <person name="Hornburger P."/>
            <person name="Mueller R.-W."/>
            <person name="Bruemmer F."/>
            <person name="Labrenz M."/>
            <person name="Spormann A.M."/>
            <person name="Op den Camp H."/>
            <person name="Overmann J."/>
            <person name="Amann R."/>
            <person name="Jetten M.S.M."/>
            <person name="Mascher T."/>
            <person name="Medema M.H."/>
            <person name="Devos D.P."/>
            <person name="Kaster A.-K."/>
            <person name="Ovreas L."/>
            <person name="Rohde M."/>
            <person name="Galperin M.Y."/>
            <person name="Jogler C."/>
        </authorList>
    </citation>
    <scope>NUCLEOTIDE SEQUENCE [LARGE SCALE GENOMIC DNA]</scope>
    <source>
        <strain evidence="3 4">Pan216</strain>
    </source>
</reference>
<dbReference type="OrthoDB" id="213128at2"/>
<name>A0A518B3A8_9BACT</name>